<sequence>MVATNNKEIPFFNYELPLDDQSKLDEMAITLTDQIFPEWACEEKNVSYFTNGITNKILKVETSNATDQMHRVIIRVFGKNTENYIDRDEELKNFLLLHSVGLSSAVYGTFKNGLVVGFLHGDTLNVNSIRDAGISKKVGKAVANLHQIKDSNNGKEAMIFDKIKDYFKIVSYDFGCVKKQKCFDDYFGKIDLKKDFEELKVLIKENPDDLVFCHNDLLCGNILFDQKKDAIHLIDYEYAGVNFRLFDIGNHFNEWAGVDEVDYSLLPLKDEKMNFLKSYLDELYQSEDAKEGKIDEMLTKLPLYEAASHYFWALWAVVQATNSVIDFDYVKYAVLRHSMFRKTLNEFIEK</sequence>
<evidence type="ECO:0000313" key="1">
    <source>
        <dbReference type="Proteomes" id="UP000095286"/>
    </source>
</evidence>
<reference evidence="2" key="1">
    <citation type="submission" date="2016-11" db="UniProtKB">
        <authorList>
            <consortium name="WormBaseParasite"/>
        </authorList>
    </citation>
    <scope>IDENTIFICATION</scope>
    <source>
        <strain evidence="2">KR3021</strain>
    </source>
</reference>
<dbReference type="WBParaSite" id="RSKR_0000544700.1">
    <property type="protein sequence ID" value="RSKR_0000544700.1"/>
    <property type="gene ID" value="RSKR_0000544700"/>
</dbReference>
<accession>A0AC35TX74</accession>
<proteinExistence type="predicted"/>
<organism evidence="1 2">
    <name type="scientific">Rhabditophanes sp. KR3021</name>
    <dbReference type="NCBI Taxonomy" id="114890"/>
    <lineage>
        <taxon>Eukaryota</taxon>
        <taxon>Metazoa</taxon>
        <taxon>Ecdysozoa</taxon>
        <taxon>Nematoda</taxon>
        <taxon>Chromadorea</taxon>
        <taxon>Rhabditida</taxon>
        <taxon>Tylenchina</taxon>
        <taxon>Panagrolaimomorpha</taxon>
        <taxon>Strongyloidoidea</taxon>
        <taxon>Alloionematidae</taxon>
        <taxon>Rhabditophanes</taxon>
    </lineage>
</organism>
<evidence type="ECO:0000313" key="2">
    <source>
        <dbReference type="WBParaSite" id="RSKR_0000544700.1"/>
    </source>
</evidence>
<protein>
    <submittedName>
        <fullName evidence="2">Choline/ethanolamine kinase</fullName>
    </submittedName>
</protein>
<name>A0AC35TX74_9BILA</name>
<dbReference type="Proteomes" id="UP000095286">
    <property type="component" value="Unplaced"/>
</dbReference>